<gene>
    <name evidence="1" type="ORF">DQQ10_07920</name>
</gene>
<reference evidence="1 2" key="1">
    <citation type="submission" date="2018-06" db="EMBL/GenBank/DDBJ databases">
        <title>Chryseolinea flavus sp. nov., a member of the phylum Bacteroidetes isolated from soil.</title>
        <authorList>
            <person name="Li Y."/>
            <person name="Wang J."/>
        </authorList>
    </citation>
    <scope>NUCLEOTIDE SEQUENCE [LARGE SCALE GENOMIC DNA]</scope>
    <source>
        <strain evidence="1 2">SDU1-6</strain>
    </source>
</reference>
<dbReference type="AlphaFoldDB" id="A0A364Y3Z5"/>
<dbReference type="Proteomes" id="UP000251889">
    <property type="component" value="Unassembled WGS sequence"/>
</dbReference>
<protein>
    <submittedName>
        <fullName evidence="1">Uncharacterized protein</fullName>
    </submittedName>
</protein>
<evidence type="ECO:0000313" key="1">
    <source>
        <dbReference type="EMBL" id="RAW01577.1"/>
    </source>
</evidence>
<evidence type="ECO:0000313" key="2">
    <source>
        <dbReference type="Proteomes" id="UP000251889"/>
    </source>
</evidence>
<comment type="caution">
    <text evidence="1">The sequence shown here is derived from an EMBL/GenBank/DDBJ whole genome shotgun (WGS) entry which is preliminary data.</text>
</comment>
<name>A0A364Y3Z5_9BACT</name>
<organism evidence="1 2">
    <name type="scientific">Pseudochryseolinea flava</name>
    <dbReference type="NCBI Taxonomy" id="2059302"/>
    <lineage>
        <taxon>Bacteria</taxon>
        <taxon>Pseudomonadati</taxon>
        <taxon>Bacteroidota</taxon>
        <taxon>Cytophagia</taxon>
        <taxon>Cytophagales</taxon>
        <taxon>Fulvivirgaceae</taxon>
        <taxon>Pseudochryseolinea</taxon>
    </lineage>
</organism>
<sequence length="118" mass="13836">MQCERTIYEECLQPAELKELLSLDDESLRALVNVDACENSTAGRSIEDRLSDLRKHLEYYRSEINKARRYQAIALKYRKVYPDGYRYTQFCASLNQLVGNCNSRHSQFFFKILIDNIG</sequence>
<dbReference type="EMBL" id="QMFY01000003">
    <property type="protein sequence ID" value="RAW01577.1"/>
    <property type="molecule type" value="Genomic_DNA"/>
</dbReference>
<keyword evidence="2" id="KW-1185">Reference proteome</keyword>
<proteinExistence type="predicted"/>
<accession>A0A364Y3Z5</accession>